<keyword evidence="2" id="KW-1185">Reference proteome</keyword>
<dbReference type="PANTHER" id="PTHR35882">
    <property type="entry name" value="PELA"/>
    <property type="match status" value="1"/>
</dbReference>
<dbReference type="InterPro" id="IPR029455">
    <property type="entry name" value="GHL15"/>
</dbReference>
<dbReference type="InterPro" id="IPR017853">
    <property type="entry name" value="GH"/>
</dbReference>
<dbReference type="RefSeq" id="WP_377926233.1">
    <property type="nucleotide sequence ID" value="NZ_JBHUEM010000001.1"/>
</dbReference>
<evidence type="ECO:0000313" key="2">
    <source>
        <dbReference type="Proteomes" id="UP001597214"/>
    </source>
</evidence>
<dbReference type="EMBL" id="JBHUEM010000001">
    <property type="protein sequence ID" value="MFD1735146.1"/>
    <property type="molecule type" value="Genomic_DNA"/>
</dbReference>
<comment type="caution">
    <text evidence="1">The sequence shown here is derived from an EMBL/GenBank/DDBJ whole genome shotgun (WGS) entry which is preliminary data.</text>
</comment>
<dbReference type="PANTHER" id="PTHR35882:SF2">
    <property type="entry name" value="PELA"/>
    <property type="match status" value="1"/>
</dbReference>
<keyword evidence="1" id="KW-0378">Hydrolase</keyword>
<accession>A0ABW4LL58</accession>
<reference evidence="2" key="1">
    <citation type="journal article" date="2019" name="Int. J. Syst. Evol. Microbiol.">
        <title>The Global Catalogue of Microorganisms (GCM) 10K type strain sequencing project: providing services to taxonomists for standard genome sequencing and annotation.</title>
        <authorList>
            <consortium name="The Broad Institute Genomics Platform"/>
            <consortium name="The Broad Institute Genome Sequencing Center for Infectious Disease"/>
            <person name="Wu L."/>
            <person name="Ma J."/>
        </authorList>
    </citation>
    <scope>NUCLEOTIDE SEQUENCE [LARGE SCALE GENOMIC DNA]</scope>
    <source>
        <strain evidence="2">CCUG 49339</strain>
    </source>
</reference>
<dbReference type="Proteomes" id="UP001597214">
    <property type="component" value="Unassembled WGS sequence"/>
</dbReference>
<dbReference type="Gene3D" id="3.20.20.70">
    <property type="entry name" value="Aldolase class I"/>
    <property type="match status" value="1"/>
</dbReference>
<organism evidence="1 2">
    <name type="scientific">Bacillus salitolerans</name>
    <dbReference type="NCBI Taxonomy" id="1437434"/>
    <lineage>
        <taxon>Bacteria</taxon>
        <taxon>Bacillati</taxon>
        <taxon>Bacillota</taxon>
        <taxon>Bacilli</taxon>
        <taxon>Bacillales</taxon>
        <taxon>Bacillaceae</taxon>
        <taxon>Bacillus</taxon>
    </lineage>
</organism>
<dbReference type="GO" id="GO:0016787">
    <property type="term" value="F:hydrolase activity"/>
    <property type="evidence" value="ECO:0007669"/>
    <property type="project" value="UniProtKB-KW"/>
</dbReference>
<name>A0ABW4LL58_9BACI</name>
<dbReference type="SUPFAM" id="SSF51445">
    <property type="entry name" value="(Trans)glycosidases"/>
    <property type="match status" value="1"/>
</dbReference>
<protein>
    <submittedName>
        <fullName evidence="1">Glycoside hydrolase</fullName>
    </submittedName>
</protein>
<evidence type="ECO:0000313" key="1">
    <source>
        <dbReference type="EMBL" id="MFD1735146.1"/>
    </source>
</evidence>
<dbReference type="InterPro" id="IPR013785">
    <property type="entry name" value="Aldolase_TIM"/>
</dbReference>
<sequence>MKKALSFVTASLVGLTVLLSPCDHTNALEGPLSTVNSYRIYYHVPTSTIMEEMQKLDLVIIEPYHYTKEQIEFIQSKGTLVFGYISTMEVANWNKTLVEKLRPTDYFYRNNEKVYFPAWDSYLMDITSEHYREILTGEVEAQVAKKGFDGIFLDTVGDIDDQHYHDQALLKEQRTGLKQFLASIKELYPNKLLIQNWGIDTLMTTTAPYVDGIMWENFNYKHVAKDEWSLTKVNELKKLQEAFWFEVFTVSSEMRKKSRKYSQKQGFINYYTENGYDSWK</sequence>
<gene>
    <name evidence="1" type="ORF">ACFSCX_01085</name>
</gene>
<proteinExistence type="predicted"/>
<dbReference type="Pfam" id="PF14885">
    <property type="entry name" value="GHL15"/>
    <property type="match status" value="1"/>
</dbReference>